<name>A0A0F6YF07_9BACT</name>
<gene>
    <name evidence="2" type="ORF">DB32_000234</name>
</gene>
<proteinExistence type="predicted"/>
<accession>A0A0F6YF07</accession>
<organism evidence="2 3">
    <name type="scientific">Sandaracinus amylolyticus</name>
    <dbReference type="NCBI Taxonomy" id="927083"/>
    <lineage>
        <taxon>Bacteria</taxon>
        <taxon>Pseudomonadati</taxon>
        <taxon>Myxococcota</taxon>
        <taxon>Polyangia</taxon>
        <taxon>Polyangiales</taxon>
        <taxon>Sandaracinaceae</taxon>
        <taxon>Sandaracinus</taxon>
    </lineage>
</organism>
<evidence type="ECO:0000313" key="3">
    <source>
        <dbReference type="Proteomes" id="UP000034883"/>
    </source>
</evidence>
<feature type="region of interest" description="Disordered" evidence="1">
    <location>
        <begin position="103"/>
        <end position="165"/>
    </location>
</feature>
<evidence type="ECO:0000256" key="1">
    <source>
        <dbReference type="SAM" id="MobiDB-lite"/>
    </source>
</evidence>
<reference evidence="2 3" key="1">
    <citation type="submission" date="2015-03" db="EMBL/GenBank/DDBJ databases">
        <title>Genome assembly of Sandaracinus amylolyticus DSM 53668.</title>
        <authorList>
            <person name="Sharma G."/>
            <person name="Subramanian S."/>
        </authorList>
    </citation>
    <scope>NUCLEOTIDE SEQUENCE [LARGE SCALE GENOMIC DNA]</scope>
    <source>
        <strain evidence="2 3">DSM 53668</strain>
    </source>
</reference>
<sequence length="165" mass="18724">MLARVKTLFLMGDCEDREHAFEILFERAPTPAERLAIVEAAEAELGDSGARMSWSPWLWWKEWAVAPIEHDDRQLFDEMAPTLFDAAARVVPVRQVVLLNAIDDGDGRTAPPETKPGPRWDRWLAGSDPRLGVFTRDRPRDGKAQSEIDDAVESARRARRDDDDE</sequence>
<feature type="compositionally biased region" description="Basic and acidic residues" evidence="1">
    <location>
        <begin position="135"/>
        <end position="146"/>
    </location>
</feature>
<dbReference type="KEGG" id="samy:DB32_000234"/>
<evidence type="ECO:0000313" key="2">
    <source>
        <dbReference type="EMBL" id="AKF03085.1"/>
    </source>
</evidence>
<protein>
    <submittedName>
        <fullName evidence="2">Uncharacterized protein</fullName>
    </submittedName>
</protein>
<dbReference type="AlphaFoldDB" id="A0A0F6YF07"/>
<feature type="compositionally biased region" description="Basic and acidic residues" evidence="1">
    <location>
        <begin position="153"/>
        <end position="165"/>
    </location>
</feature>
<keyword evidence="3" id="KW-1185">Reference proteome</keyword>
<dbReference type="EMBL" id="CP011125">
    <property type="protein sequence ID" value="AKF03085.1"/>
    <property type="molecule type" value="Genomic_DNA"/>
</dbReference>
<dbReference type="Proteomes" id="UP000034883">
    <property type="component" value="Chromosome"/>
</dbReference>